<dbReference type="AlphaFoldDB" id="A0A392S343"/>
<comment type="caution">
    <text evidence="2">The sequence shown here is derived from an EMBL/GenBank/DDBJ whole genome shotgun (WGS) entry which is preliminary data.</text>
</comment>
<feature type="region of interest" description="Disordered" evidence="1">
    <location>
        <begin position="1"/>
        <end position="38"/>
    </location>
</feature>
<keyword evidence="3" id="KW-1185">Reference proteome</keyword>
<protein>
    <submittedName>
        <fullName evidence="2">Uncharacterized protein</fullName>
    </submittedName>
</protein>
<sequence>ISRAQSCEQDSHLTRANAQASPRECDASSRSKRQTPNEQLLVGTLRVVTSKSWILPRVQRNAVMTPRHIT</sequence>
<evidence type="ECO:0000313" key="3">
    <source>
        <dbReference type="Proteomes" id="UP000265520"/>
    </source>
</evidence>
<proteinExistence type="predicted"/>
<reference evidence="2 3" key="1">
    <citation type="journal article" date="2018" name="Front. Plant Sci.">
        <title>Red Clover (Trifolium pratense) and Zigzag Clover (T. medium) - A Picture of Genomic Similarities and Differences.</title>
        <authorList>
            <person name="Dluhosova J."/>
            <person name="Istvanek J."/>
            <person name="Nedelnik J."/>
            <person name="Repkova J."/>
        </authorList>
    </citation>
    <scope>NUCLEOTIDE SEQUENCE [LARGE SCALE GENOMIC DNA]</scope>
    <source>
        <strain evidence="3">cv. 10/8</strain>
        <tissue evidence="2">Leaf</tissue>
    </source>
</reference>
<organism evidence="2 3">
    <name type="scientific">Trifolium medium</name>
    <dbReference type="NCBI Taxonomy" id="97028"/>
    <lineage>
        <taxon>Eukaryota</taxon>
        <taxon>Viridiplantae</taxon>
        <taxon>Streptophyta</taxon>
        <taxon>Embryophyta</taxon>
        <taxon>Tracheophyta</taxon>
        <taxon>Spermatophyta</taxon>
        <taxon>Magnoliopsida</taxon>
        <taxon>eudicotyledons</taxon>
        <taxon>Gunneridae</taxon>
        <taxon>Pentapetalae</taxon>
        <taxon>rosids</taxon>
        <taxon>fabids</taxon>
        <taxon>Fabales</taxon>
        <taxon>Fabaceae</taxon>
        <taxon>Papilionoideae</taxon>
        <taxon>50 kb inversion clade</taxon>
        <taxon>NPAAA clade</taxon>
        <taxon>Hologalegina</taxon>
        <taxon>IRL clade</taxon>
        <taxon>Trifolieae</taxon>
        <taxon>Trifolium</taxon>
    </lineage>
</organism>
<dbReference type="EMBL" id="LXQA010306796">
    <property type="protein sequence ID" value="MCI42624.1"/>
    <property type="molecule type" value="Genomic_DNA"/>
</dbReference>
<accession>A0A392S343</accession>
<feature type="compositionally biased region" description="Polar residues" evidence="1">
    <location>
        <begin position="1"/>
        <end position="20"/>
    </location>
</feature>
<feature type="non-terminal residue" evidence="2">
    <location>
        <position position="1"/>
    </location>
</feature>
<evidence type="ECO:0000313" key="2">
    <source>
        <dbReference type="EMBL" id="MCI42624.1"/>
    </source>
</evidence>
<name>A0A392S343_9FABA</name>
<evidence type="ECO:0000256" key="1">
    <source>
        <dbReference type="SAM" id="MobiDB-lite"/>
    </source>
</evidence>
<dbReference type="Proteomes" id="UP000265520">
    <property type="component" value="Unassembled WGS sequence"/>
</dbReference>